<dbReference type="Proteomes" id="UP000053660">
    <property type="component" value="Unassembled WGS sequence"/>
</dbReference>
<organism evidence="9 10">
    <name type="scientific">Oesophagostomum dentatum</name>
    <name type="common">Nodular worm</name>
    <dbReference type="NCBI Taxonomy" id="61180"/>
    <lineage>
        <taxon>Eukaryota</taxon>
        <taxon>Metazoa</taxon>
        <taxon>Ecdysozoa</taxon>
        <taxon>Nematoda</taxon>
        <taxon>Chromadorea</taxon>
        <taxon>Rhabditida</taxon>
        <taxon>Rhabditina</taxon>
        <taxon>Rhabditomorpha</taxon>
        <taxon>Strongyloidea</taxon>
        <taxon>Strongylidae</taxon>
        <taxon>Oesophagostomum</taxon>
    </lineage>
</organism>
<keyword evidence="10" id="KW-1185">Reference proteome</keyword>
<dbReference type="Pfam" id="PF17959">
    <property type="entry name" value="EF-hand_14"/>
    <property type="match status" value="1"/>
</dbReference>
<feature type="domain" description="Glutaminase EF-hand" evidence="8">
    <location>
        <begin position="62"/>
        <end position="126"/>
    </location>
</feature>
<evidence type="ECO:0000256" key="7">
    <source>
        <dbReference type="ARBA" id="ARBA00049534"/>
    </source>
</evidence>
<dbReference type="PANTHER" id="PTHR12544:SF29">
    <property type="entry name" value="GLUTAMINASE"/>
    <property type="match status" value="1"/>
</dbReference>
<comment type="subunit">
    <text evidence="2">Homotetramer.</text>
</comment>
<dbReference type="GO" id="GO:0004359">
    <property type="term" value="F:glutaminase activity"/>
    <property type="evidence" value="ECO:0007669"/>
    <property type="project" value="UniProtKB-EC"/>
</dbReference>
<evidence type="ECO:0000313" key="9">
    <source>
        <dbReference type="EMBL" id="KHJ92218.1"/>
    </source>
</evidence>
<evidence type="ECO:0000256" key="5">
    <source>
        <dbReference type="ARBA" id="ARBA00022801"/>
    </source>
</evidence>
<dbReference type="AlphaFoldDB" id="A0A0B1T3U7"/>
<reference evidence="9 10" key="1">
    <citation type="submission" date="2014-03" db="EMBL/GenBank/DDBJ databases">
        <title>Draft genome of the hookworm Oesophagostomum dentatum.</title>
        <authorList>
            <person name="Mitreva M."/>
        </authorList>
    </citation>
    <scope>NUCLEOTIDE SEQUENCE [LARGE SCALE GENOMIC DNA]</scope>
    <source>
        <strain evidence="9 10">OD-Hann</strain>
    </source>
</reference>
<protein>
    <recommendedName>
        <fullName evidence="3">glutaminase</fullName>
        <ecNumber evidence="3">3.5.1.2</ecNumber>
    </recommendedName>
</protein>
<keyword evidence="5" id="KW-0378">Hydrolase</keyword>
<dbReference type="InterPro" id="IPR015868">
    <property type="entry name" value="Glutaminase"/>
</dbReference>
<dbReference type="InterPro" id="IPR041541">
    <property type="entry name" value="Glutaminase_EF-hand"/>
</dbReference>
<name>A0A0B1T3U7_OESDE</name>
<accession>A0A0B1T3U7</accession>
<dbReference type="PANTHER" id="PTHR12544">
    <property type="entry name" value="GLUTAMINASE"/>
    <property type="match status" value="1"/>
</dbReference>
<proteinExistence type="inferred from homology"/>
<evidence type="ECO:0000256" key="2">
    <source>
        <dbReference type="ARBA" id="ARBA00011881"/>
    </source>
</evidence>
<evidence type="ECO:0000313" key="10">
    <source>
        <dbReference type="Proteomes" id="UP000053660"/>
    </source>
</evidence>
<gene>
    <name evidence="9" type="ORF">OESDEN_07901</name>
</gene>
<comment type="catalytic activity">
    <reaction evidence="7">
        <text>L-glutamine + H2O = L-glutamate + NH4(+)</text>
        <dbReference type="Rhea" id="RHEA:15889"/>
        <dbReference type="ChEBI" id="CHEBI:15377"/>
        <dbReference type="ChEBI" id="CHEBI:28938"/>
        <dbReference type="ChEBI" id="CHEBI:29985"/>
        <dbReference type="ChEBI" id="CHEBI:58359"/>
        <dbReference type="EC" id="3.5.1.2"/>
    </reaction>
</comment>
<dbReference type="GO" id="GO:0006537">
    <property type="term" value="P:glutamate biosynthetic process"/>
    <property type="evidence" value="ECO:0007669"/>
    <property type="project" value="TreeGrafter"/>
</dbReference>
<evidence type="ECO:0000256" key="4">
    <source>
        <dbReference type="ARBA" id="ARBA00022737"/>
    </source>
</evidence>
<dbReference type="Gene3D" id="1.10.238.210">
    <property type="match status" value="1"/>
</dbReference>
<evidence type="ECO:0000256" key="6">
    <source>
        <dbReference type="ARBA" id="ARBA00023043"/>
    </source>
</evidence>
<keyword evidence="6" id="KW-0040">ANK repeat</keyword>
<dbReference type="InterPro" id="IPR012338">
    <property type="entry name" value="Beta-lactam/transpept-like"/>
</dbReference>
<dbReference type="Gene3D" id="3.40.710.10">
    <property type="entry name" value="DD-peptidase/beta-lactamase superfamily"/>
    <property type="match status" value="1"/>
</dbReference>
<evidence type="ECO:0000256" key="1">
    <source>
        <dbReference type="ARBA" id="ARBA00011076"/>
    </source>
</evidence>
<dbReference type="Pfam" id="PF04960">
    <property type="entry name" value="Glutaminase"/>
    <property type="match status" value="1"/>
</dbReference>
<dbReference type="OrthoDB" id="9995210at2759"/>
<dbReference type="GO" id="GO:0006543">
    <property type="term" value="P:L-glutamine catabolic process"/>
    <property type="evidence" value="ECO:0007669"/>
    <property type="project" value="TreeGrafter"/>
</dbReference>
<dbReference type="EMBL" id="KN551495">
    <property type="protein sequence ID" value="KHJ92218.1"/>
    <property type="molecule type" value="Genomic_DNA"/>
</dbReference>
<sequence length="281" mass="32208">MMTRKVESLSNAHEKLQPTSPADLIFDLFKVPNKEYASITKLLKARNNNFQIMYDQHKIAYQVLRSFGLREKDPRLQEMMDRIRQIEDLREDDNKGIHLRRHAFKECISPSMQLISQALRNQMIIPSWTEFCGRIKEIFDECRDINSGAVATYIPQLARQNPSLWGMSICTIDGQRVSFGDYKYNFCFQSVSKAFNYSIVASDLGTETVHSYVGYEPSGRLFNEICLDSNGKPHNPMINSGAIIVTSLIKKGMSMADRFDFVLHEYRKLAGGEHIGFDNAT</sequence>
<evidence type="ECO:0000259" key="8">
    <source>
        <dbReference type="Pfam" id="PF17959"/>
    </source>
</evidence>
<comment type="similarity">
    <text evidence="1">Belongs to the glutaminase family.</text>
</comment>
<keyword evidence="4" id="KW-0677">Repeat</keyword>
<dbReference type="SUPFAM" id="SSF56601">
    <property type="entry name" value="beta-lactamase/transpeptidase-like"/>
    <property type="match status" value="1"/>
</dbReference>
<evidence type="ECO:0000256" key="3">
    <source>
        <dbReference type="ARBA" id="ARBA00012918"/>
    </source>
</evidence>
<dbReference type="EC" id="3.5.1.2" evidence="3"/>